<accession>A0AAD1XYC7</accession>
<sequence>MLAGRGGVLASIGHRRRNKYKKPEAEDVLEYPELISVQEDDKMVFKKRPILIWCFSLFCFIVGFFMLYHFTFGSFVMHFDVVEQDGYRIGYWWEYLAASIIIGLGILFLSVAVIEKVEFNNRLGYLKIEKRVLFFAMSKRTYFLSEIKSIKVVKRGMKSKNNNTIHYNVYIEFTERNPVRILEDYSIRKSKVLVLALRKFLRMQNADYDKIEVVDKSEWM</sequence>
<evidence type="ECO:0000256" key="1">
    <source>
        <dbReference type="SAM" id="Phobius"/>
    </source>
</evidence>
<protein>
    <submittedName>
        <fullName evidence="2">Uncharacterized protein</fullName>
    </submittedName>
</protein>
<feature type="transmembrane region" description="Helical" evidence="1">
    <location>
        <begin position="92"/>
        <end position="114"/>
    </location>
</feature>
<feature type="transmembrane region" description="Helical" evidence="1">
    <location>
        <begin position="50"/>
        <end position="72"/>
    </location>
</feature>
<dbReference type="EMBL" id="CAMPGE010022347">
    <property type="protein sequence ID" value="CAI2380395.1"/>
    <property type="molecule type" value="Genomic_DNA"/>
</dbReference>
<keyword evidence="1" id="KW-1133">Transmembrane helix</keyword>
<keyword evidence="1" id="KW-0472">Membrane</keyword>
<evidence type="ECO:0000313" key="3">
    <source>
        <dbReference type="Proteomes" id="UP001295684"/>
    </source>
</evidence>
<comment type="caution">
    <text evidence="2">The sequence shown here is derived from an EMBL/GenBank/DDBJ whole genome shotgun (WGS) entry which is preliminary data.</text>
</comment>
<gene>
    <name evidence="2" type="ORF">ECRASSUSDP1_LOCUS21829</name>
</gene>
<dbReference type="AlphaFoldDB" id="A0AAD1XYC7"/>
<organism evidence="2 3">
    <name type="scientific">Euplotes crassus</name>
    <dbReference type="NCBI Taxonomy" id="5936"/>
    <lineage>
        <taxon>Eukaryota</taxon>
        <taxon>Sar</taxon>
        <taxon>Alveolata</taxon>
        <taxon>Ciliophora</taxon>
        <taxon>Intramacronucleata</taxon>
        <taxon>Spirotrichea</taxon>
        <taxon>Hypotrichia</taxon>
        <taxon>Euplotida</taxon>
        <taxon>Euplotidae</taxon>
        <taxon>Moneuplotes</taxon>
    </lineage>
</organism>
<reference evidence="2" key="1">
    <citation type="submission" date="2023-07" db="EMBL/GenBank/DDBJ databases">
        <authorList>
            <consortium name="AG Swart"/>
            <person name="Singh M."/>
            <person name="Singh A."/>
            <person name="Seah K."/>
            <person name="Emmerich C."/>
        </authorList>
    </citation>
    <scope>NUCLEOTIDE SEQUENCE</scope>
    <source>
        <strain evidence="2">DP1</strain>
    </source>
</reference>
<dbReference type="Proteomes" id="UP001295684">
    <property type="component" value="Unassembled WGS sequence"/>
</dbReference>
<proteinExistence type="predicted"/>
<keyword evidence="1" id="KW-0812">Transmembrane</keyword>
<name>A0AAD1XYC7_EUPCR</name>
<keyword evidence="3" id="KW-1185">Reference proteome</keyword>
<evidence type="ECO:0000313" key="2">
    <source>
        <dbReference type="EMBL" id="CAI2380395.1"/>
    </source>
</evidence>